<dbReference type="AlphaFoldDB" id="A0A7J6VJ34"/>
<organism evidence="2 3">
    <name type="scientific">Thalictrum thalictroides</name>
    <name type="common">Rue-anemone</name>
    <name type="synonym">Anemone thalictroides</name>
    <dbReference type="NCBI Taxonomy" id="46969"/>
    <lineage>
        <taxon>Eukaryota</taxon>
        <taxon>Viridiplantae</taxon>
        <taxon>Streptophyta</taxon>
        <taxon>Embryophyta</taxon>
        <taxon>Tracheophyta</taxon>
        <taxon>Spermatophyta</taxon>
        <taxon>Magnoliopsida</taxon>
        <taxon>Ranunculales</taxon>
        <taxon>Ranunculaceae</taxon>
        <taxon>Thalictroideae</taxon>
        <taxon>Thalictrum</taxon>
    </lineage>
</organism>
<keyword evidence="1" id="KW-0472">Membrane</keyword>
<name>A0A7J6VJ34_THATH</name>
<keyword evidence="1" id="KW-0812">Transmembrane</keyword>
<evidence type="ECO:0000256" key="1">
    <source>
        <dbReference type="SAM" id="Phobius"/>
    </source>
</evidence>
<reference evidence="2 3" key="1">
    <citation type="submission" date="2020-06" db="EMBL/GenBank/DDBJ databases">
        <title>Transcriptomic and genomic resources for Thalictrum thalictroides and T. hernandezii: Facilitating candidate gene discovery in an emerging model plant lineage.</title>
        <authorList>
            <person name="Arias T."/>
            <person name="Riano-Pachon D.M."/>
            <person name="Di Stilio V.S."/>
        </authorList>
    </citation>
    <scope>NUCLEOTIDE SEQUENCE [LARGE SCALE GENOMIC DNA]</scope>
    <source>
        <strain evidence="3">cv. WT478/WT964</strain>
        <tissue evidence="2">Leaves</tissue>
    </source>
</reference>
<dbReference type="InterPro" id="IPR006740">
    <property type="entry name" value="DUF604"/>
</dbReference>
<dbReference type="Pfam" id="PF04646">
    <property type="entry name" value="DUF604"/>
    <property type="match status" value="1"/>
</dbReference>
<gene>
    <name evidence="2" type="ORF">FRX31_025285</name>
</gene>
<dbReference type="EMBL" id="JABWDY010031096">
    <property type="protein sequence ID" value="KAF5185129.1"/>
    <property type="molecule type" value="Genomic_DNA"/>
</dbReference>
<dbReference type="Gene3D" id="3.90.550.50">
    <property type="match status" value="1"/>
</dbReference>
<feature type="transmembrane region" description="Helical" evidence="1">
    <location>
        <begin position="20"/>
        <end position="37"/>
    </location>
</feature>
<evidence type="ECO:0000313" key="2">
    <source>
        <dbReference type="EMBL" id="KAF5185129.1"/>
    </source>
</evidence>
<dbReference type="Proteomes" id="UP000554482">
    <property type="component" value="Unassembled WGS sequence"/>
</dbReference>
<dbReference type="PANTHER" id="PTHR10811">
    <property type="entry name" value="FRINGE-RELATED"/>
    <property type="match status" value="1"/>
</dbReference>
<keyword evidence="1" id="KW-1133">Transmembrane helix</keyword>
<keyword evidence="2" id="KW-0808">Transferase</keyword>
<keyword evidence="3" id="KW-1185">Reference proteome</keyword>
<evidence type="ECO:0000313" key="3">
    <source>
        <dbReference type="Proteomes" id="UP000554482"/>
    </source>
</evidence>
<accession>A0A7J6VJ34</accession>
<dbReference type="OrthoDB" id="421979at2759"/>
<sequence>MPSPYTHSKTLTTTITTRLIKTPLLLLSSFFLLYLLYRTHISPSLFTPTITSSLSTPTTTTTTSIHHLVFGIASSSRSYPKRLSYIHTWFKPYLTRGYVFLDRIPNDTLTSPFPIPTIISKDTSKFPYTFPRGLRSAIRVSRIVKELVDLNLSDVRWFVFGDDDTVFFTENLVKMLSKYDHNKWYYIGSNSESFDQNTNYSFDMAFGGGGFAISYSLGKVLAKVLDKCLMRYSHLYGSDSRIFSCLAELGVGLTHEPGFHQVDMRGSLFGMLSAHPLAPLISLHHLDNVEPIFPGMNHSQALDQLLLAVKVDSERILQQTVCYDHSKSLTISISWGYSVQVYEGNQLLPDLLPLQRSFVPWRRSVNVYSNPFMFNVREYSKYPCKRPAVFYLENVFSKANEIQSNYKRQFVKNCVQNGSLENLEEIVVFSQKLDLDIGKLQAPRRHCCDVLNLFDTKTKVLIRQCGDEELIAMDP</sequence>
<comment type="caution">
    <text evidence="2">The sequence shown here is derived from an EMBL/GenBank/DDBJ whole genome shotgun (WGS) entry which is preliminary data.</text>
</comment>
<proteinExistence type="predicted"/>
<dbReference type="GO" id="GO:0016740">
    <property type="term" value="F:transferase activity"/>
    <property type="evidence" value="ECO:0007669"/>
    <property type="project" value="UniProtKB-KW"/>
</dbReference>
<protein>
    <submittedName>
        <fullName evidence="2">Transferring glycosyl group transferase</fullName>
    </submittedName>
</protein>
<dbReference type="FunFam" id="3.90.550.50:FF:000006">
    <property type="entry name" value="Fringe-related protein-like"/>
    <property type="match status" value="1"/>
</dbReference>